<protein>
    <submittedName>
        <fullName evidence="2">Uncharacterized protein</fullName>
    </submittedName>
</protein>
<gene>
    <name evidence="2" type="ORF">TeGR_g6898</name>
</gene>
<feature type="region of interest" description="Disordered" evidence="1">
    <location>
        <begin position="1"/>
        <end position="23"/>
    </location>
</feature>
<evidence type="ECO:0000313" key="3">
    <source>
        <dbReference type="Proteomes" id="UP001165060"/>
    </source>
</evidence>
<sequence length="560" mass="63041">MPAKHQKYDANVNPRKKTNTNANLIPSPYAPFSHLHVRPPEQFPALTASVAAKLETTKKKYQKLMASKVEVVQQLHKEERKDEETLRAFVRKLQNSAPTDAPGHWQLRMDLEQAAGTTSKLAFCKQASHTLNNRRAMARQDFDLQKMTLDKRNVFTKSANAVRTSAGLNVQIHRRHNLLKVLKEVGLNAKRRRAIAPGAQMNKMIQEFAPKMPPKYAVLDALTRSQSDRAVIDNDELRSFKKVLRKQSMIRRFKIKKGGMSCTHLDFGVDGGGNVIEGEEGVVSQEGEQEEEEEEDFEYDSDDSKPYQPPSPPKSLGPVHRKSTLLIDEDLPPLKQRYGLEEKAFLKEPVCLKSNRLQSMDVEKQLNAMVLRGAADLAGPSGGDSTVSKRASLSVASEISFTSVETIAARRLKKKNFQLLEGFQKPDPRLNNNKTRKKVANQTESSLAGIAKLKAEAEEKEKGDANDVDVTEELQKYYKNMNLGLGWQKSILPFVRRKKRAEDKNWGERMAGVWAAFGIPPLHCKMDTELWLTEGLKEESVVDELVGTLEVLVDSCFELQ</sequence>
<evidence type="ECO:0000256" key="1">
    <source>
        <dbReference type="SAM" id="MobiDB-lite"/>
    </source>
</evidence>
<feature type="non-terminal residue" evidence="2">
    <location>
        <position position="560"/>
    </location>
</feature>
<proteinExistence type="predicted"/>
<feature type="region of interest" description="Disordered" evidence="1">
    <location>
        <begin position="271"/>
        <end position="319"/>
    </location>
</feature>
<feature type="compositionally biased region" description="Acidic residues" evidence="1">
    <location>
        <begin position="287"/>
        <end position="301"/>
    </location>
</feature>
<name>A0ABQ6MNG9_9STRA</name>
<organism evidence="2 3">
    <name type="scientific">Tetraparma gracilis</name>
    <dbReference type="NCBI Taxonomy" id="2962635"/>
    <lineage>
        <taxon>Eukaryota</taxon>
        <taxon>Sar</taxon>
        <taxon>Stramenopiles</taxon>
        <taxon>Ochrophyta</taxon>
        <taxon>Bolidophyceae</taxon>
        <taxon>Parmales</taxon>
        <taxon>Triparmaceae</taxon>
        <taxon>Tetraparma</taxon>
    </lineage>
</organism>
<dbReference type="Proteomes" id="UP001165060">
    <property type="component" value="Unassembled WGS sequence"/>
</dbReference>
<feature type="region of interest" description="Disordered" evidence="1">
    <location>
        <begin position="423"/>
        <end position="442"/>
    </location>
</feature>
<comment type="caution">
    <text evidence="2">The sequence shown here is derived from an EMBL/GenBank/DDBJ whole genome shotgun (WGS) entry which is preliminary data.</text>
</comment>
<keyword evidence="3" id="KW-1185">Reference proteome</keyword>
<dbReference type="EMBL" id="BRYB01003058">
    <property type="protein sequence ID" value="GMI29737.1"/>
    <property type="molecule type" value="Genomic_DNA"/>
</dbReference>
<accession>A0ABQ6MNG9</accession>
<reference evidence="2 3" key="1">
    <citation type="journal article" date="2023" name="Commun. Biol.">
        <title>Genome analysis of Parmales, the sister group of diatoms, reveals the evolutionary specialization of diatoms from phago-mixotrophs to photoautotrophs.</title>
        <authorList>
            <person name="Ban H."/>
            <person name="Sato S."/>
            <person name="Yoshikawa S."/>
            <person name="Yamada K."/>
            <person name="Nakamura Y."/>
            <person name="Ichinomiya M."/>
            <person name="Sato N."/>
            <person name="Blanc-Mathieu R."/>
            <person name="Endo H."/>
            <person name="Kuwata A."/>
            <person name="Ogata H."/>
        </authorList>
    </citation>
    <scope>NUCLEOTIDE SEQUENCE [LARGE SCALE GENOMIC DNA]</scope>
</reference>
<evidence type="ECO:0000313" key="2">
    <source>
        <dbReference type="EMBL" id="GMI29737.1"/>
    </source>
</evidence>